<keyword evidence="8" id="KW-0915">Sodium</keyword>
<evidence type="ECO:0000313" key="15">
    <source>
        <dbReference type="Proteomes" id="UP001161391"/>
    </source>
</evidence>
<evidence type="ECO:0000256" key="8">
    <source>
        <dbReference type="ARBA" id="ARBA00023053"/>
    </source>
</evidence>
<feature type="transmembrane region" description="Helical" evidence="12">
    <location>
        <begin position="348"/>
        <end position="369"/>
    </location>
</feature>
<feature type="transmembrane region" description="Helical" evidence="12">
    <location>
        <begin position="32"/>
        <end position="53"/>
    </location>
</feature>
<evidence type="ECO:0000256" key="5">
    <source>
        <dbReference type="ARBA" id="ARBA00022475"/>
    </source>
</evidence>
<feature type="transmembrane region" description="Helical" evidence="12">
    <location>
        <begin position="134"/>
        <end position="156"/>
    </location>
</feature>
<dbReference type="InterPro" id="IPR018422">
    <property type="entry name" value="Cation/H_exchanger_CPA1"/>
</dbReference>
<feature type="transmembrane region" description="Helical" evidence="12">
    <location>
        <begin position="177"/>
        <end position="201"/>
    </location>
</feature>
<feature type="domain" description="Cation/H+ exchanger transmembrane" evidence="13">
    <location>
        <begin position="14"/>
        <end position="436"/>
    </location>
</feature>
<evidence type="ECO:0000313" key="14">
    <source>
        <dbReference type="EMBL" id="GLQ25079.1"/>
    </source>
</evidence>
<evidence type="ECO:0000256" key="2">
    <source>
        <dbReference type="ARBA" id="ARBA00007367"/>
    </source>
</evidence>
<dbReference type="Gene3D" id="6.10.140.1330">
    <property type="match status" value="1"/>
</dbReference>
<gene>
    <name evidence="14" type="ORF">GCM10007853_29530</name>
</gene>
<evidence type="ECO:0000256" key="4">
    <source>
        <dbReference type="ARBA" id="ARBA00022449"/>
    </source>
</evidence>
<evidence type="ECO:0000256" key="9">
    <source>
        <dbReference type="ARBA" id="ARBA00023065"/>
    </source>
</evidence>
<feature type="transmembrane region" description="Helical" evidence="12">
    <location>
        <begin position="102"/>
        <end position="128"/>
    </location>
</feature>
<evidence type="ECO:0000256" key="10">
    <source>
        <dbReference type="ARBA" id="ARBA00023136"/>
    </source>
</evidence>
<evidence type="ECO:0000256" key="7">
    <source>
        <dbReference type="ARBA" id="ARBA00022989"/>
    </source>
</evidence>
<dbReference type="Proteomes" id="UP001161391">
    <property type="component" value="Unassembled WGS sequence"/>
</dbReference>
<protein>
    <submittedName>
        <fullName evidence="14">Sodium:proton antiporter</fullName>
    </submittedName>
</protein>
<keyword evidence="4" id="KW-0050">Antiport</keyword>
<dbReference type="PANTHER" id="PTHR10110">
    <property type="entry name" value="SODIUM/HYDROGEN EXCHANGER"/>
    <property type="match status" value="1"/>
</dbReference>
<feature type="transmembrane region" description="Helical" evidence="12">
    <location>
        <begin position="6"/>
        <end position="25"/>
    </location>
</feature>
<accession>A0ABQ5VEI2</accession>
<evidence type="ECO:0000256" key="1">
    <source>
        <dbReference type="ARBA" id="ARBA00004651"/>
    </source>
</evidence>
<feature type="transmembrane region" description="Helical" evidence="12">
    <location>
        <begin position="280"/>
        <end position="303"/>
    </location>
</feature>
<feature type="transmembrane region" description="Helical" evidence="12">
    <location>
        <begin position="324"/>
        <end position="342"/>
    </location>
</feature>
<keyword evidence="5" id="KW-1003">Cell membrane</keyword>
<dbReference type="InterPro" id="IPR006153">
    <property type="entry name" value="Cation/H_exchanger_TM"/>
</dbReference>
<dbReference type="Pfam" id="PF00999">
    <property type="entry name" value="Na_H_Exchanger"/>
    <property type="match status" value="1"/>
</dbReference>
<dbReference type="PANTHER" id="PTHR10110:SF195">
    <property type="entry name" value="NA(+)_H(+) ANTIPORTER NHAS2"/>
    <property type="match status" value="1"/>
</dbReference>
<feature type="transmembrane region" description="Helical" evidence="12">
    <location>
        <begin position="257"/>
        <end position="274"/>
    </location>
</feature>
<keyword evidence="15" id="KW-1185">Reference proteome</keyword>
<feature type="transmembrane region" description="Helical" evidence="12">
    <location>
        <begin position="381"/>
        <end position="403"/>
    </location>
</feature>
<sequence length="444" mass="46983">MLSIFEIAALLLVLSAVLSWINRAYLKLPHTIGLLVMALLASFLLIGLHAIAPGLQVYETITGAIGQIDFNETLMKGMLGFLLFAGALHVDFAKLRDAKWSIGLMATFGVVLSTFIVGTGFWLLAGLFNVELPYIWALVFGALISPTDPVAVLSILKTVKMPKSLETKIAGESLFNDGVGVVVFTLILAIATGGATAHAMMDTTLLAGPIMATTPGASIGVLDVVELFMVDAVGGGVLGLIAGWIGYQMMERIDEPAIEILISLALVAGTYAIAQRIDILGHHLSGPIAVVVAGLMIGNKGAAFAMSDKTREALFGFWEMIDEILNSVLFLLIGLELLVLGLSPSFGIITLIAIPLVLLARLCAVYVPMKALGTFKTFTQGAIPVLTWGGVRGGISVALALSLPDNEYKPLILTATYGIVVFSIIVQGLTIKNVVQRTVDPKLL</sequence>
<feature type="transmembrane region" description="Helical" evidence="12">
    <location>
        <begin position="415"/>
        <end position="435"/>
    </location>
</feature>
<comment type="similarity">
    <text evidence="2">Belongs to the monovalent cation:proton antiporter 1 (CPA1) transporter (TC 2.A.36) family.</text>
</comment>
<keyword evidence="3" id="KW-0813">Transport</keyword>
<evidence type="ECO:0000259" key="13">
    <source>
        <dbReference type="Pfam" id="PF00999"/>
    </source>
</evidence>
<evidence type="ECO:0000256" key="12">
    <source>
        <dbReference type="SAM" id="Phobius"/>
    </source>
</evidence>
<keyword evidence="7 12" id="KW-1133">Transmembrane helix</keyword>
<organism evidence="14 15">
    <name type="scientific">Algimonas ampicilliniresistens</name>
    <dbReference type="NCBI Taxonomy" id="1298735"/>
    <lineage>
        <taxon>Bacteria</taxon>
        <taxon>Pseudomonadati</taxon>
        <taxon>Pseudomonadota</taxon>
        <taxon>Alphaproteobacteria</taxon>
        <taxon>Maricaulales</taxon>
        <taxon>Robiginitomaculaceae</taxon>
        <taxon>Algimonas</taxon>
    </lineage>
</organism>
<name>A0ABQ5VEI2_9PROT</name>
<feature type="transmembrane region" description="Helical" evidence="12">
    <location>
        <begin position="221"/>
        <end position="245"/>
    </location>
</feature>
<evidence type="ECO:0000256" key="3">
    <source>
        <dbReference type="ARBA" id="ARBA00022448"/>
    </source>
</evidence>
<reference evidence="14" key="2">
    <citation type="submission" date="2023-01" db="EMBL/GenBank/DDBJ databases">
        <title>Draft genome sequence of Algimonas ampicilliniresistens strain NBRC 108219.</title>
        <authorList>
            <person name="Sun Q."/>
            <person name="Mori K."/>
        </authorList>
    </citation>
    <scope>NUCLEOTIDE SEQUENCE</scope>
    <source>
        <strain evidence="14">NBRC 108219</strain>
    </source>
</reference>
<feature type="transmembrane region" description="Helical" evidence="12">
    <location>
        <begin position="73"/>
        <end position="90"/>
    </location>
</feature>
<dbReference type="EMBL" id="BSNK01000002">
    <property type="protein sequence ID" value="GLQ25079.1"/>
    <property type="molecule type" value="Genomic_DNA"/>
</dbReference>
<proteinExistence type="inferred from homology"/>
<evidence type="ECO:0000256" key="11">
    <source>
        <dbReference type="ARBA" id="ARBA00023201"/>
    </source>
</evidence>
<reference evidence="14" key="1">
    <citation type="journal article" date="2014" name="Int. J. Syst. Evol. Microbiol.">
        <title>Complete genome of a new Firmicutes species belonging to the dominant human colonic microbiota ('Ruminococcus bicirculans') reveals two chromosomes and a selective capacity to utilize plant glucans.</title>
        <authorList>
            <consortium name="NISC Comparative Sequencing Program"/>
            <person name="Wegmann U."/>
            <person name="Louis P."/>
            <person name="Goesmann A."/>
            <person name="Henrissat B."/>
            <person name="Duncan S.H."/>
            <person name="Flint H.J."/>
        </authorList>
    </citation>
    <scope>NUCLEOTIDE SEQUENCE</scope>
    <source>
        <strain evidence="14">NBRC 108219</strain>
    </source>
</reference>
<comment type="caution">
    <text evidence="14">The sequence shown here is derived from an EMBL/GenBank/DDBJ whole genome shotgun (WGS) entry which is preliminary data.</text>
</comment>
<evidence type="ECO:0000256" key="6">
    <source>
        <dbReference type="ARBA" id="ARBA00022692"/>
    </source>
</evidence>
<comment type="subcellular location">
    <subcellularLocation>
        <location evidence="1">Cell membrane</location>
        <topology evidence="1">Multi-pass membrane protein</topology>
    </subcellularLocation>
</comment>
<dbReference type="RefSeq" id="WP_284392224.1">
    <property type="nucleotide sequence ID" value="NZ_BSNK01000002.1"/>
</dbReference>
<keyword evidence="6 12" id="KW-0812">Transmembrane</keyword>
<keyword evidence="11" id="KW-0739">Sodium transport</keyword>
<keyword evidence="9" id="KW-0406">Ion transport</keyword>
<keyword evidence="10 12" id="KW-0472">Membrane</keyword>